<evidence type="ECO:0000313" key="2">
    <source>
        <dbReference type="Proteomes" id="UP000315673"/>
    </source>
</evidence>
<protein>
    <submittedName>
        <fullName evidence="1">Uncharacterized protein</fullName>
    </submittedName>
</protein>
<dbReference type="RefSeq" id="WP_146569265.1">
    <property type="nucleotide sequence ID" value="NZ_CP042306.1"/>
</dbReference>
<organism evidence="1 2">
    <name type="scientific">Sphingomonas panacisoli</name>
    <dbReference type="NCBI Taxonomy" id="1813879"/>
    <lineage>
        <taxon>Bacteria</taxon>
        <taxon>Pseudomonadati</taxon>
        <taxon>Pseudomonadota</taxon>
        <taxon>Alphaproteobacteria</taxon>
        <taxon>Sphingomonadales</taxon>
        <taxon>Sphingomonadaceae</taxon>
        <taxon>Sphingomonas</taxon>
    </lineage>
</organism>
<dbReference type="EMBL" id="CP042306">
    <property type="protein sequence ID" value="QDZ06181.1"/>
    <property type="molecule type" value="Genomic_DNA"/>
</dbReference>
<name>A0A5B8LDG5_9SPHN</name>
<accession>A0A5B8LDG5</accession>
<reference evidence="1 2" key="1">
    <citation type="submission" date="2019-07" db="EMBL/GenBank/DDBJ databases">
        <title>Full genome sequence of Sphingomonas sp. 4R-6-7(HKS19).</title>
        <authorList>
            <person name="Im W.-T."/>
        </authorList>
    </citation>
    <scope>NUCLEOTIDE SEQUENCE [LARGE SCALE GENOMIC DNA]</scope>
    <source>
        <strain evidence="1 2">HKS19</strain>
    </source>
</reference>
<dbReference type="Proteomes" id="UP000315673">
    <property type="component" value="Chromosome"/>
</dbReference>
<keyword evidence="2" id="KW-1185">Reference proteome</keyword>
<gene>
    <name evidence="1" type="ORF">FPZ24_00755</name>
</gene>
<dbReference type="OrthoDB" id="7426653at2"/>
<dbReference type="AlphaFoldDB" id="A0A5B8LDG5"/>
<proteinExistence type="predicted"/>
<sequence>MSALLALLLLGARETIGVYGGWGAFRDDSPARCFAIAQPVDPTQRAGSLSIATWPDRNVRSQLYVHLSRPRAGTARVTLSIGERRFDLIANDTDAWAPDARTDAAIVAAMRSSRSLSVEALGRGGAPFADTYALSGAASAIDSAALACRR</sequence>
<dbReference type="KEGG" id="spai:FPZ24_00755"/>
<evidence type="ECO:0000313" key="1">
    <source>
        <dbReference type="EMBL" id="QDZ06181.1"/>
    </source>
</evidence>